<evidence type="ECO:0000313" key="6">
    <source>
        <dbReference type="Proteomes" id="UP000184245"/>
    </source>
</evidence>
<feature type="domain" description="4Fe-4S ferredoxin-type" evidence="4">
    <location>
        <begin position="1"/>
        <end position="29"/>
    </location>
</feature>
<accession>A0A1M4SHV0</accession>
<dbReference type="STRING" id="1122155.SAMN02745158_00108"/>
<evidence type="ECO:0000256" key="2">
    <source>
        <dbReference type="ARBA" id="ARBA00023004"/>
    </source>
</evidence>
<dbReference type="PROSITE" id="PS51379">
    <property type="entry name" value="4FE4S_FER_2"/>
    <property type="match status" value="2"/>
</dbReference>
<name>A0A1M4SHV0_9CLOT</name>
<sequence>MVVIKKENCKSCGYCIRACKQGALSVSSEINGKGYAVVEVDQDKCIGCGICYTVCPDYVITIKNEEVQPA</sequence>
<dbReference type="Gene3D" id="3.30.70.20">
    <property type="match status" value="2"/>
</dbReference>
<dbReference type="GO" id="GO:0046872">
    <property type="term" value="F:metal ion binding"/>
    <property type="evidence" value="ECO:0007669"/>
    <property type="project" value="UniProtKB-KW"/>
</dbReference>
<dbReference type="Pfam" id="PF12838">
    <property type="entry name" value="Fer4_7"/>
    <property type="match status" value="1"/>
</dbReference>
<keyword evidence="6" id="KW-1185">Reference proteome</keyword>
<dbReference type="AlphaFoldDB" id="A0A1M4SHV0"/>
<dbReference type="PANTHER" id="PTHR43193:SF2">
    <property type="entry name" value="POLYFERREDOXIN PROTEIN FWDF"/>
    <property type="match status" value="1"/>
</dbReference>
<evidence type="ECO:0000256" key="1">
    <source>
        <dbReference type="ARBA" id="ARBA00022723"/>
    </source>
</evidence>
<dbReference type="EMBL" id="FQVI01000001">
    <property type="protein sequence ID" value="SHE31769.1"/>
    <property type="molecule type" value="Genomic_DNA"/>
</dbReference>
<dbReference type="RefSeq" id="WP_072848213.1">
    <property type="nucleotide sequence ID" value="NZ_FQVI01000001.1"/>
</dbReference>
<keyword evidence="3" id="KW-0411">Iron-sulfur</keyword>
<dbReference type="SUPFAM" id="SSF54862">
    <property type="entry name" value="4Fe-4S ferredoxins"/>
    <property type="match status" value="1"/>
</dbReference>
<dbReference type="GO" id="GO:0051536">
    <property type="term" value="F:iron-sulfur cluster binding"/>
    <property type="evidence" value="ECO:0007669"/>
    <property type="project" value="UniProtKB-KW"/>
</dbReference>
<dbReference type="OrthoDB" id="9778602at2"/>
<evidence type="ECO:0000256" key="3">
    <source>
        <dbReference type="ARBA" id="ARBA00023014"/>
    </source>
</evidence>
<keyword evidence="2" id="KW-0408">Iron</keyword>
<dbReference type="InterPro" id="IPR017900">
    <property type="entry name" value="4Fe4S_Fe_S_CS"/>
</dbReference>
<protein>
    <submittedName>
        <fullName evidence="5">2-oxoglutarate ferredoxin oxidoreductase subunit delta</fullName>
    </submittedName>
</protein>
<dbReference type="PANTHER" id="PTHR43193">
    <property type="match status" value="1"/>
</dbReference>
<evidence type="ECO:0000259" key="4">
    <source>
        <dbReference type="PROSITE" id="PS51379"/>
    </source>
</evidence>
<reference evidence="5 6" key="1">
    <citation type="submission" date="2016-11" db="EMBL/GenBank/DDBJ databases">
        <authorList>
            <person name="Jaros S."/>
            <person name="Januszkiewicz K."/>
            <person name="Wedrychowicz H."/>
        </authorList>
    </citation>
    <scope>NUCLEOTIDE SEQUENCE [LARGE SCALE GENOMIC DNA]</scope>
    <source>
        <strain evidence="5 6">DSM 17459</strain>
    </source>
</reference>
<dbReference type="InterPro" id="IPR052977">
    <property type="entry name" value="Polyferredoxin-like_ET"/>
</dbReference>
<feature type="domain" description="4Fe-4S ferredoxin-type" evidence="4">
    <location>
        <begin position="36"/>
        <end position="65"/>
    </location>
</feature>
<dbReference type="PROSITE" id="PS00198">
    <property type="entry name" value="4FE4S_FER_1"/>
    <property type="match status" value="1"/>
</dbReference>
<proteinExistence type="predicted"/>
<evidence type="ECO:0000313" key="5">
    <source>
        <dbReference type="EMBL" id="SHE31769.1"/>
    </source>
</evidence>
<keyword evidence="1" id="KW-0479">Metal-binding</keyword>
<gene>
    <name evidence="5" type="ORF">SAMN02745158_00108</name>
</gene>
<dbReference type="InterPro" id="IPR017896">
    <property type="entry name" value="4Fe4S_Fe-S-bd"/>
</dbReference>
<organism evidence="5 6">
    <name type="scientific">Lactonifactor longoviformis DSM 17459</name>
    <dbReference type="NCBI Taxonomy" id="1122155"/>
    <lineage>
        <taxon>Bacteria</taxon>
        <taxon>Bacillati</taxon>
        <taxon>Bacillota</taxon>
        <taxon>Clostridia</taxon>
        <taxon>Eubacteriales</taxon>
        <taxon>Clostridiaceae</taxon>
        <taxon>Lactonifactor</taxon>
    </lineage>
</organism>
<dbReference type="Proteomes" id="UP000184245">
    <property type="component" value="Unassembled WGS sequence"/>
</dbReference>